<reference evidence="2" key="1">
    <citation type="journal article" date="2019" name="Int. J. Syst. Evol. Microbiol.">
        <title>The Global Catalogue of Microorganisms (GCM) 10K type strain sequencing project: providing services to taxonomists for standard genome sequencing and annotation.</title>
        <authorList>
            <consortium name="The Broad Institute Genomics Platform"/>
            <consortium name="The Broad Institute Genome Sequencing Center for Infectious Disease"/>
            <person name="Wu L."/>
            <person name="Ma J."/>
        </authorList>
    </citation>
    <scope>NUCLEOTIDE SEQUENCE [LARGE SCALE GENOMIC DNA]</scope>
    <source>
        <strain evidence="2">CGMCC 1.15420</strain>
    </source>
</reference>
<proteinExistence type="predicted"/>
<organism evidence="1 2">
    <name type="scientific">Paenibacillus aceti</name>
    <dbReference type="NCBI Taxonomy" id="1820010"/>
    <lineage>
        <taxon>Bacteria</taxon>
        <taxon>Bacillati</taxon>
        <taxon>Bacillota</taxon>
        <taxon>Bacilli</taxon>
        <taxon>Bacillales</taxon>
        <taxon>Paenibacillaceae</taxon>
        <taxon>Paenibacillus</taxon>
    </lineage>
</organism>
<name>A0ABQ1VPQ7_9BACL</name>
<protein>
    <submittedName>
        <fullName evidence="1">Uncharacterized protein</fullName>
    </submittedName>
</protein>
<comment type="caution">
    <text evidence="1">The sequence shown here is derived from an EMBL/GenBank/DDBJ whole genome shotgun (WGS) entry which is preliminary data.</text>
</comment>
<gene>
    <name evidence="1" type="ORF">GCM10010913_05250</name>
</gene>
<dbReference type="EMBL" id="BMIW01000003">
    <property type="protein sequence ID" value="GGF86693.1"/>
    <property type="molecule type" value="Genomic_DNA"/>
</dbReference>
<accession>A0ABQ1VPQ7</accession>
<evidence type="ECO:0000313" key="1">
    <source>
        <dbReference type="EMBL" id="GGF86693.1"/>
    </source>
</evidence>
<keyword evidence="2" id="KW-1185">Reference proteome</keyword>
<sequence length="116" mass="13366">MNHMIIGMKKTLSDLNTWDTENPDTPDIIKQAIRHYRCDLNQAIKHLQEPPFGINDRVELTSSSYEDSGHYSEDTGFVIDIKSNEMPDGLMEHEILVVWDDGSEDCWIDARDFTHA</sequence>
<dbReference type="Proteomes" id="UP000608420">
    <property type="component" value="Unassembled WGS sequence"/>
</dbReference>
<dbReference type="RefSeq" id="WP_120462548.1">
    <property type="nucleotide sequence ID" value="NZ_BMIW01000003.1"/>
</dbReference>
<evidence type="ECO:0000313" key="2">
    <source>
        <dbReference type="Proteomes" id="UP000608420"/>
    </source>
</evidence>